<name>A0A445BLW8_ARAHY</name>
<sequence>MAPISMKNLGPLERIVEIEQHDEFSRLLSQNDSVAHAFGKEHPGRVRGVGFRPISSQLFERWSLKRGDSNELTAKKLKRKVVEEEVAAEKTKRQVVENEVAVEKIKMHAIESAQRCLIQRHGGKLPLDIAAWMNSLEGQSGK</sequence>
<reference evidence="1 2" key="1">
    <citation type="submission" date="2019-01" db="EMBL/GenBank/DDBJ databases">
        <title>Sequencing of cultivated peanut Arachis hypogaea provides insights into genome evolution and oil improvement.</title>
        <authorList>
            <person name="Chen X."/>
        </authorList>
    </citation>
    <scope>NUCLEOTIDE SEQUENCE [LARGE SCALE GENOMIC DNA]</scope>
    <source>
        <strain evidence="2">cv. Fuhuasheng</strain>
        <tissue evidence="1">Leaves</tissue>
    </source>
</reference>
<gene>
    <name evidence="1" type="ORF">Ahy_A09g045238</name>
</gene>
<protein>
    <submittedName>
        <fullName evidence="1">Uncharacterized protein</fullName>
    </submittedName>
</protein>
<dbReference type="Proteomes" id="UP000289738">
    <property type="component" value="Chromosome A09"/>
</dbReference>
<accession>A0A445BLW8</accession>
<dbReference type="AlphaFoldDB" id="A0A445BLW8"/>
<evidence type="ECO:0000313" key="2">
    <source>
        <dbReference type="Proteomes" id="UP000289738"/>
    </source>
</evidence>
<proteinExistence type="predicted"/>
<dbReference type="EMBL" id="SDMP01000009">
    <property type="protein sequence ID" value="RYR39662.1"/>
    <property type="molecule type" value="Genomic_DNA"/>
</dbReference>
<organism evidence="1 2">
    <name type="scientific">Arachis hypogaea</name>
    <name type="common">Peanut</name>
    <dbReference type="NCBI Taxonomy" id="3818"/>
    <lineage>
        <taxon>Eukaryota</taxon>
        <taxon>Viridiplantae</taxon>
        <taxon>Streptophyta</taxon>
        <taxon>Embryophyta</taxon>
        <taxon>Tracheophyta</taxon>
        <taxon>Spermatophyta</taxon>
        <taxon>Magnoliopsida</taxon>
        <taxon>eudicotyledons</taxon>
        <taxon>Gunneridae</taxon>
        <taxon>Pentapetalae</taxon>
        <taxon>rosids</taxon>
        <taxon>fabids</taxon>
        <taxon>Fabales</taxon>
        <taxon>Fabaceae</taxon>
        <taxon>Papilionoideae</taxon>
        <taxon>50 kb inversion clade</taxon>
        <taxon>dalbergioids sensu lato</taxon>
        <taxon>Dalbergieae</taxon>
        <taxon>Pterocarpus clade</taxon>
        <taxon>Arachis</taxon>
    </lineage>
</organism>
<comment type="caution">
    <text evidence="1">The sequence shown here is derived from an EMBL/GenBank/DDBJ whole genome shotgun (WGS) entry which is preliminary data.</text>
</comment>
<keyword evidence="2" id="KW-1185">Reference proteome</keyword>
<evidence type="ECO:0000313" key="1">
    <source>
        <dbReference type="EMBL" id="RYR39662.1"/>
    </source>
</evidence>